<name>A0A4Y7IQF5_PAPSO</name>
<evidence type="ECO:0000256" key="1">
    <source>
        <dbReference type="ARBA" id="ARBA00009178"/>
    </source>
</evidence>
<accession>A0A4Y7IQF5</accession>
<gene>
    <name evidence="6" type="ORF">C5167_019333</name>
</gene>
<evidence type="ECO:0000256" key="3">
    <source>
        <dbReference type="ARBA" id="ARBA00022729"/>
    </source>
</evidence>
<sequence>MAVKALMVFLFLAVVCLIAESSASSSDAILGVVRASTPGTCNDLVGECINENDEFMMESDITRRFLFRPRRHISYGALKRNQVPCSRRGKSYYGCTRATKANPYRRGCSRITHCARLIR</sequence>
<evidence type="ECO:0000313" key="7">
    <source>
        <dbReference type="Proteomes" id="UP000316621"/>
    </source>
</evidence>
<dbReference type="GO" id="GO:0009506">
    <property type="term" value="C:plasmodesma"/>
    <property type="evidence" value="ECO:0007669"/>
    <property type="project" value="TreeGrafter"/>
</dbReference>
<dbReference type="PANTHER" id="PTHR33136:SF89">
    <property type="entry name" value="PROTEIN RALF-LIKE 19"/>
    <property type="match status" value="1"/>
</dbReference>
<dbReference type="InterPro" id="IPR008801">
    <property type="entry name" value="RALF"/>
</dbReference>
<organism evidence="6 7">
    <name type="scientific">Papaver somniferum</name>
    <name type="common">Opium poppy</name>
    <dbReference type="NCBI Taxonomy" id="3469"/>
    <lineage>
        <taxon>Eukaryota</taxon>
        <taxon>Viridiplantae</taxon>
        <taxon>Streptophyta</taxon>
        <taxon>Embryophyta</taxon>
        <taxon>Tracheophyta</taxon>
        <taxon>Spermatophyta</taxon>
        <taxon>Magnoliopsida</taxon>
        <taxon>Ranunculales</taxon>
        <taxon>Papaveraceae</taxon>
        <taxon>Papaveroideae</taxon>
        <taxon>Papaver</taxon>
    </lineage>
</organism>
<dbReference type="Pfam" id="PF05498">
    <property type="entry name" value="RALF"/>
    <property type="match status" value="1"/>
</dbReference>
<feature type="signal peptide" evidence="5">
    <location>
        <begin position="1"/>
        <end position="23"/>
    </location>
</feature>
<dbReference type="AlphaFoldDB" id="A0A4Y7IQF5"/>
<dbReference type="Gramene" id="RZC50907">
    <property type="protein sequence ID" value="RZC50907"/>
    <property type="gene ID" value="C5167_019333"/>
</dbReference>
<keyword evidence="2" id="KW-0372">Hormone</keyword>
<keyword evidence="7" id="KW-1185">Reference proteome</keyword>
<dbReference type="STRING" id="3469.A0A4Y7IQF5"/>
<dbReference type="PANTHER" id="PTHR33136">
    <property type="entry name" value="RAPID ALKALINIZATION FACTOR-LIKE"/>
    <property type="match status" value="1"/>
</dbReference>
<comment type="similarity">
    <text evidence="1">Belongs to the plant rapid alkalinization factor (RALF) family.</text>
</comment>
<keyword evidence="3 5" id="KW-0732">Signal</keyword>
<feature type="chain" id="PRO_5021451595" description="Rapid alkalinization factor" evidence="5">
    <location>
        <begin position="24"/>
        <end position="119"/>
    </location>
</feature>
<reference evidence="6 7" key="1">
    <citation type="journal article" date="2018" name="Science">
        <title>The opium poppy genome and morphinan production.</title>
        <authorList>
            <person name="Guo L."/>
            <person name="Winzer T."/>
            <person name="Yang X."/>
            <person name="Li Y."/>
            <person name="Ning Z."/>
            <person name="He Z."/>
            <person name="Teodor R."/>
            <person name="Lu Y."/>
            <person name="Bowser T.A."/>
            <person name="Graham I.A."/>
            <person name="Ye K."/>
        </authorList>
    </citation>
    <scope>NUCLEOTIDE SEQUENCE [LARGE SCALE GENOMIC DNA]</scope>
    <source>
        <strain evidence="7">cv. HN1</strain>
        <tissue evidence="6">Leaves</tissue>
    </source>
</reference>
<dbReference type="OMA" id="SITKCAR"/>
<dbReference type="GO" id="GO:0005179">
    <property type="term" value="F:hormone activity"/>
    <property type="evidence" value="ECO:0007669"/>
    <property type="project" value="UniProtKB-KW"/>
</dbReference>
<evidence type="ECO:0008006" key="8">
    <source>
        <dbReference type="Google" id="ProtNLM"/>
    </source>
</evidence>
<evidence type="ECO:0000256" key="5">
    <source>
        <dbReference type="SAM" id="SignalP"/>
    </source>
</evidence>
<protein>
    <recommendedName>
        <fullName evidence="8">Rapid alkalinization factor</fullName>
    </recommendedName>
</protein>
<dbReference type="OrthoDB" id="1863600at2759"/>
<dbReference type="Proteomes" id="UP000316621">
    <property type="component" value="Chromosome 2"/>
</dbReference>
<evidence type="ECO:0000256" key="2">
    <source>
        <dbReference type="ARBA" id="ARBA00022702"/>
    </source>
</evidence>
<dbReference type="GO" id="GO:0019722">
    <property type="term" value="P:calcium-mediated signaling"/>
    <property type="evidence" value="ECO:0007669"/>
    <property type="project" value="TreeGrafter"/>
</dbReference>
<proteinExistence type="inferred from homology"/>
<evidence type="ECO:0000313" key="6">
    <source>
        <dbReference type="EMBL" id="RZC50907.1"/>
    </source>
</evidence>
<dbReference type="EMBL" id="CM010716">
    <property type="protein sequence ID" value="RZC50907.1"/>
    <property type="molecule type" value="Genomic_DNA"/>
</dbReference>
<keyword evidence="4" id="KW-1015">Disulfide bond</keyword>
<evidence type="ECO:0000256" key="4">
    <source>
        <dbReference type="ARBA" id="ARBA00023157"/>
    </source>
</evidence>